<dbReference type="Proteomes" id="UP001165063">
    <property type="component" value="Unassembled WGS sequence"/>
</dbReference>
<dbReference type="Pfam" id="PF13920">
    <property type="entry name" value="zf-C3HC4_3"/>
    <property type="match status" value="1"/>
</dbReference>
<dbReference type="Gene3D" id="3.30.40.10">
    <property type="entry name" value="Zinc/RING finger domain, C3HC4 (zinc finger)"/>
    <property type="match status" value="1"/>
</dbReference>
<name>A0A9W6YMC9_AMBMO</name>
<evidence type="ECO:0000313" key="1">
    <source>
        <dbReference type="EMBL" id="GMG20102.1"/>
    </source>
</evidence>
<sequence>MLISSLPTINNVTLSNDFYTALINIGSFVINMTAKKNYIKEFSAVKLPQNNYLESALSSTKNGYGVEYSRHPELIHFSNKVSENKWIVARRISKLKGLLIKFNKLLIGLVLKRSYLGNEGEIYDEDEKTPDQIVDSKVQSKQGKTNEENCKSTSVAAPLKLLCLDDIDDDKLDVNLLMKGDLSEIDNSTDYVESGLPEESDAEFDDMETDNLLNELVTPDEFKSLIMPNNSDDIRFNRILNYHMEHQGNSHAVTRSRFNNYYNEEMKLLDLIRESRLGSHENGSSSYSNGYDLDDSLGTCVICHENSRQIILWPCKCLAICETCRINLFMRNFNDCVCCRSKVEGYSKVYVP</sequence>
<dbReference type="PANTHER" id="PTHR22696:SF1">
    <property type="entry name" value="E3 UBIQUITIN-PROTEIN LIGASE RNF26"/>
    <property type="match status" value="1"/>
</dbReference>
<dbReference type="AlphaFoldDB" id="A0A9W6YMC9"/>
<evidence type="ECO:0000313" key="2">
    <source>
        <dbReference type="Proteomes" id="UP001165063"/>
    </source>
</evidence>
<organism evidence="1 2">
    <name type="scientific">Ambrosiozyma monospora</name>
    <name type="common">Yeast</name>
    <name type="synonym">Endomycopsis monosporus</name>
    <dbReference type="NCBI Taxonomy" id="43982"/>
    <lineage>
        <taxon>Eukaryota</taxon>
        <taxon>Fungi</taxon>
        <taxon>Dikarya</taxon>
        <taxon>Ascomycota</taxon>
        <taxon>Saccharomycotina</taxon>
        <taxon>Pichiomycetes</taxon>
        <taxon>Pichiales</taxon>
        <taxon>Pichiaceae</taxon>
        <taxon>Ambrosiozyma</taxon>
    </lineage>
</organism>
<dbReference type="OrthoDB" id="66726at2759"/>
<reference evidence="1" key="1">
    <citation type="submission" date="2023-04" db="EMBL/GenBank/DDBJ databases">
        <title>Ambrosiozyma monospora NBRC 1965.</title>
        <authorList>
            <person name="Ichikawa N."/>
            <person name="Sato H."/>
            <person name="Tonouchi N."/>
        </authorList>
    </citation>
    <scope>NUCLEOTIDE SEQUENCE</scope>
    <source>
        <strain evidence="1">NBRC 1965</strain>
    </source>
</reference>
<dbReference type="GO" id="GO:0006511">
    <property type="term" value="P:ubiquitin-dependent protein catabolic process"/>
    <property type="evidence" value="ECO:0007669"/>
    <property type="project" value="TreeGrafter"/>
</dbReference>
<gene>
    <name evidence="1" type="ORF">Amon01_000097700</name>
</gene>
<protein>
    <submittedName>
        <fullName evidence="1">Unnamed protein product</fullName>
    </submittedName>
</protein>
<dbReference type="EMBL" id="BSXU01000281">
    <property type="protein sequence ID" value="GMG20102.1"/>
    <property type="molecule type" value="Genomic_DNA"/>
</dbReference>
<keyword evidence="2" id="KW-1185">Reference proteome</keyword>
<comment type="caution">
    <text evidence="1">The sequence shown here is derived from an EMBL/GenBank/DDBJ whole genome shotgun (WGS) entry which is preliminary data.</text>
</comment>
<dbReference type="GO" id="GO:0061630">
    <property type="term" value="F:ubiquitin protein ligase activity"/>
    <property type="evidence" value="ECO:0007669"/>
    <property type="project" value="TreeGrafter"/>
</dbReference>
<dbReference type="InterPro" id="IPR013083">
    <property type="entry name" value="Znf_RING/FYVE/PHD"/>
</dbReference>
<dbReference type="PANTHER" id="PTHR22696">
    <property type="entry name" value="E3 UBIQUITIN-PROTEIN LIGASE RNF26"/>
    <property type="match status" value="1"/>
</dbReference>
<proteinExistence type="predicted"/>
<dbReference type="GO" id="GO:0016567">
    <property type="term" value="P:protein ubiquitination"/>
    <property type="evidence" value="ECO:0007669"/>
    <property type="project" value="TreeGrafter"/>
</dbReference>
<accession>A0A9W6YMC9</accession>